<keyword evidence="3 6" id="KW-0378">Hydrolase</keyword>
<dbReference type="PANTHER" id="PTHR35005:SF1">
    <property type="entry name" value="2-AMINO-5-FORMYLAMINO-6-RIBOSYLAMINOPYRIMIDIN-4(3H)-ONE 5'-MONOPHOSPHATE DEFORMYLASE"/>
    <property type="match status" value="1"/>
</dbReference>
<reference evidence="6 7" key="1">
    <citation type="submission" date="2019-03" db="EMBL/GenBank/DDBJ databases">
        <title>Genomic Encyclopedia of Type Strains, Phase IV (KMG-IV): sequencing the most valuable type-strain genomes for metagenomic binning, comparative biology and taxonomic classification.</title>
        <authorList>
            <person name="Goeker M."/>
        </authorList>
    </citation>
    <scope>NUCLEOTIDE SEQUENCE [LARGE SCALE GENOMIC DNA]</scope>
    <source>
        <strain evidence="6 7">DSM 28697</strain>
    </source>
</reference>
<dbReference type="GO" id="GO:0009231">
    <property type="term" value="P:riboflavin biosynthetic process"/>
    <property type="evidence" value="ECO:0007669"/>
    <property type="project" value="TreeGrafter"/>
</dbReference>
<dbReference type="InterPro" id="IPR024087">
    <property type="entry name" value="Creatininase-like_sf"/>
</dbReference>
<dbReference type="InterPro" id="IPR003785">
    <property type="entry name" value="Creatininase/forma_Hydrolase"/>
</dbReference>
<keyword evidence="2" id="KW-0479">Metal-binding</keyword>
<protein>
    <submittedName>
        <fullName evidence="6">Creatinine amidohydrolase</fullName>
    </submittedName>
</protein>
<keyword evidence="4" id="KW-0862">Zinc</keyword>
<evidence type="ECO:0000256" key="2">
    <source>
        <dbReference type="ARBA" id="ARBA00022723"/>
    </source>
</evidence>
<accession>A0A4R6UAB8</accession>
<organism evidence="6 7">
    <name type="scientific">Aureibacillus halotolerans</name>
    <dbReference type="NCBI Taxonomy" id="1508390"/>
    <lineage>
        <taxon>Bacteria</taxon>
        <taxon>Bacillati</taxon>
        <taxon>Bacillota</taxon>
        <taxon>Bacilli</taxon>
        <taxon>Bacillales</taxon>
        <taxon>Bacillaceae</taxon>
        <taxon>Aureibacillus</taxon>
    </lineage>
</organism>
<comment type="similarity">
    <text evidence="5">Belongs to the creatininase superfamily.</text>
</comment>
<evidence type="ECO:0000313" key="7">
    <source>
        <dbReference type="Proteomes" id="UP000295632"/>
    </source>
</evidence>
<evidence type="ECO:0000256" key="3">
    <source>
        <dbReference type="ARBA" id="ARBA00022801"/>
    </source>
</evidence>
<evidence type="ECO:0000256" key="4">
    <source>
        <dbReference type="ARBA" id="ARBA00022833"/>
    </source>
</evidence>
<keyword evidence="7" id="KW-1185">Reference proteome</keyword>
<dbReference type="OrthoDB" id="9801445at2"/>
<gene>
    <name evidence="6" type="ORF">EV213_101231</name>
</gene>
<dbReference type="Gene3D" id="3.40.50.10310">
    <property type="entry name" value="Creatininase"/>
    <property type="match status" value="1"/>
</dbReference>
<comment type="caution">
    <text evidence="6">The sequence shown here is derived from an EMBL/GenBank/DDBJ whole genome shotgun (WGS) entry which is preliminary data.</text>
</comment>
<dbReference type="RefSeq" id="WP_133578635.1">
    <property type="nucleotide sequence ID" value="NZ_SNYJ01000001.1"/>
</dbReference>
<evidence type="ECO:0000313" key="6">
    <source>
        <dbReference type="EMBL" id="TDQ42802.1"/>
    </source>
</evidence>
<proteinExistence type="inferred from homology"/>
<dbReference type="PANTHER" id="PTHR35005">
    <property type="entry name" value="3-DEHYDRO-SCYLLO-INOSOSE HYDROLASE"/>
    <property type="match status" value="1"/>
</dbReference>
<comment type="cofactor">
    <cofactor evidence="1">
        <name>Zn(2+)</name>
        <dbReference type="ChEBI" id="CHEBI:29105"/>
    </cofactor>
</comment>
<name>A0A4R6UAB8_9BACI</name>
<dbReference type="GO" id="GO:0016811">
    <property type="term" value="F:hydrolase activity, acting on carbon-nitrogen (but not peptide) bonds, in linear amides"/>
    <property type="evidence" value="ECO:0007669"/>
    <property type="project" value="TreeGrafter"/>
</dbReference>
<dbReference type="SUPFAM" id="SSF102215">
    <property type="entry name" value="Creatininase"/>
    <property type="match status" value="1"/>
</dbReference>
<dbReference type="Proteomes" id="UP000295632">
    <property type="component" value="Unassembled WGS sequence"/>
</dbReference>
<dbReference type="GO" id="GO:0046872">
    <property type="term" value="F:metal ion binding"/>
    <property type="evidence" value="ECO:0007669"/>
    <property type="project" value="UniProtKB-KW"/>
</dbReference>
<dbReference type="EMBL" id="SNYJ01000001">
    <property type="protein sequence ID" value="TDQ42802.1"/>
    <property type="molecule type" value="Genomic_DNA"/>
</dbReference>
<evidence type="ECO:0000256" key="1">
    <source>
        <dbReference type="ARBA" id="ARBA00001947"/>
    </source>
</evidence>
<dbReference type="Pfam" id="PF02633">
    <property type="entry name" value="Creatininase"/>
    <property type="match status" value="1"/>
</dbReference>
<sequence>MEFQYETSATIKTKIQERPVAILPVGAVEAHGAHLPLATDNILADQMSKKLAEKSPAMVLPTLPFGQVWSLKDFPGSLTVSNESLISMLVDIGESLYRQGFKMFVMMNGHLGNAVALKEAARVLYDKHPTLKVFYFFYPGMKETVPQIRESISPHSNYFHACEIETSYMLYLAKEFVDMNKAIDDMPTIPDTADVTPTPWQDFTTTAVLGDATLATEEKGRFVIEHSLDIMANLVAAALNEKEEN</sequence>
<dbReference type="AlphaFoldDB" id="A0A4R6UAB8"/>
<evidence type="ECO:0000256" key="5">
    <source>
        <dbReference type="ARBA" id="ARBA00024029"/>
    </source>
</evidence>